<dbReference type="InterPro" id="IPR028098">
    <property type="entry name" value="Glyco_trans_4-like_N"/>
</dbReference>
<name>A0A0L6JKT8_9FIRM</name>
<sequence>MIRVLHVLGKMNMAGIETFIMNIYRNLDRNKVQFDFFVHSKTPGDYDDEIKALGGYIFYITPRGKSLRQNKKDLDDFFKNNPEYQIVHQHVSSLSYIKPLQMAKKNGVKTRIIHAHSTRAENKMHHILHKINSISIHKTATHYFTCSDIAGKWLYGKSQVPMNKVMHINNAIDISKFVFNNNIRQKVRQEYQLTNKFVIGHVGRFDSAKNHDFVVDIFHEVHKKNKNSILMLVGKGNLRNMIMQKVEGLGLSNSVRFIEGSLEVYSLMQAMDVFLFPSIFEGLGIVLVEAQAAGLKCIVSNNVPTKIKMTQNIEFVALEDSAKFWADQVLKYDNGYTRENMTQCIKDAGFDIYQECRNLQDFYLNQLGN</sequence>
<evidence type="ECO:0000259" key="1">
    <source>
        <dbReference type="Pfam" id="PF00534"/>
    </source>
</evidence>
<dbReference type="Pfam" id="PF13439">
    <property type="entry name" value="Glyco_transf_4"/>
    <property type="match status" value="1"/>
</dbReference>
<accession>A0A0L6JKT8</accession>
<dbReference type="STRING" id="398512.Bccel_1637"/>
<proteinExistence type="predicted"/>
<organism evidence="3 4">
    <name type="scientific">Pseudobacteroides cellulosolvens ATCC 35603 = DSM 2933</name>
    <dbReference type="NCBI Taxonomy" id="398512"/>
    <lineage>
        <taxon>Bacteria</taxon>
        <taxon>Bacillati</taxon>
        <taxon>Bacillota</taxon>
        <taxon>Clostridia</taxon>
        <taxon>Eubacteriales</taxon>
        <taxon>Oscillospiraceae</taxon>
        <taxon>Pseudobacteroides</taxon>
    </lineage>
</organism>
<dbReference type="PANTHER" id="PTHR45947">
    <property type="entry name" value="SULFOQUINOVOSYL TRANSFERASE SQD2"/>
    <property type="match status" value="1"/>
</dbReference>
<dbReference type="InterPro" id="IPR001296">
    <property type="entry name" value="Glyco_trans_1"/>
</dbReference>
<dbReference type="Pfam" id="PF00534">
    <property type="entry name" value="Glycos_transf_1"/>
    <property type="match status" value="1"/>
</dbReference>
<dbReference type="CDD" id="cd03812">
    <property type="entry name" value="GT4_CapH-like"/>
    <property type="match status" value="1"/>
</dbReference>
<dbReference type="eggNOG" id="COG0438">
    <property type="taxonomic scope" value="Bacteria"/>
</dbReference>
<dbReference type="PATRIC" id="fig|398512.5.peg.1705"/>
<gene>
    <name evidence="3" type="ORF">Bccel_1637</name>
</gene>
<dbReference type="PANTHER" id="PTHR45947:SF14">
    <property type="entry name" value="SLL1723 PROTEIN"/>
    <property type="match status" value="1"/>
</dbReference>
<dbReference type="Proteomes" id="UP000036923">
    <property type="component" value="Unassembled WGS sequence"/>
</dbReference>
<dbReference type="Gene3D" id="3.40.50.2000">
    <property type="entry name" value="Glycogen Phosphorylase B"/>
    <property type="match status" value="2"/>
</dbReference>
<protein>
    <submittedName>
        <fullName evidence="3">Glycosyl transferase group 1</fullName>
    </submittedName>
</protein>
<dbReference type="OrthoDB" id="9804196at2"/>
<evidence type="ECO:0000259" key="2">
    <source>
        <dbReference type="Pfam" id="PF13439"/>
    </source>
</evidence>
<dbReference type="SUPFAM" id="SSF53756">
    <property type="entry name" value="UDP-Glycosyltransferase/glycogen phosphorylase"/>
    <property type="match status" value="1"/>
</dbReference>
<dbReference type="AlphaFoldDB" id="A0A0L6JKT8"/>
<evidence type="ECO:0000313" key="4">
    <source>
        <dbReference type="Proteomes" id="UP000036923"/>
    </source>
</evidence>
<dbReference type="RefSeq" id="WP_036941439.1">
    <property type="nucleotide sequence ID" value="NZ_JQKC01000015.1"/>
</dbReference>
<dbReference type="GO" id="GO:0016757">
    <property type="term" value="F:glycosyltransferase activity"/>
    <property type="evidence" value="ECO:0007669"/>
    <property type="project" value="InterPro"/>
</dbReference>
<dbReference type="EMBL" id="LGTC01000001">
    <property type="protein sequence ID" value="KNY26375.1"/>
    <property type="molecule type" value="Genomic_DNA"/>
</dbReference>
<reference evidence="4" key="1">
    <citation type="submission" date="2015-07" db="EMBL/GenBank/DDBJ databases">
        <title>Near-Complete Genome Sequence of the Cellulolytic Bacterium Bacteroides (Pseudobacteroides) cellulosolvens ATCC 35603.</title>
        <authorList>
            <person name="Dassa B."/>
            <person name="Utturkar S.M."/>
            <person name="Klingeman D.M."/>
            <person name="Hurt R.A."/>
            <person name="Keller M."/>
            <person name="Xu J."/>
            <person name="Reddy Y.H.K."/>
            <person name="Borovok I."/>
            <person name="Grinberg I.R."/>
            <person name="Lamed R."/>
            <person name="Zhivin O."/>
            <person name="Bayer E.A."/>
            <person name="Brown S.D."/>
        </authorList>
    </citation>
    <scope>NUCLEOTIDE SEQUENCE [LARGE SCALE GENOMIC DNA]</scope>
    <source>
        <strain evidence="4">DSM 2933</strain>
    </source>
</reference>
<evidence type="ECO:0000313" key="3">
    <source>
        <dbReference type="EMBL" id="KNY26375.1"/>
    </source>
</evidence>
<keyword evidence="3" id="KW-0808">Transferase</keyword>
<feature type="domain" description="Glycosyltransferase subfamily 4-like N-terminal" evidence="2">
    <location>
        <begin position="15"/>
        <end position="175"/>
    </location>
</feature>
<feature type="domain" description="Glycosyl transferase family 1" evidence="1">
    <location>
        <begin position="185"/>
        <end position="306"/>
    </location>
</feature>
<keyword evidence="4" id="KW-1185">Reference proteome</keyword>
<comment type="caution">
    <text evidence="3">The sequence shown here is derived from an EMBL/GenBank/DDBJ whole genome shotgun (WGS) entry which is preliminary data.</text>
</comment>
<dbReference type="InterPro" id="IPR050194">
    <property type="entry name" value="Glycosyltransferase_grp1"/>
</dbReference>